<keyword evidence="1" id="KW-0808">Transferase</keyword>
<sequence length="230" mass="25562">MINEKLSKRLSSVADFVPENARLLDVGSDHAYLPINLVSSGKITFAIAGEVVEGPFNSACENVAQSNLTDKIRVRLANGLAAFEPSDKIDTITISGMGGHLIADILANGIEKLDKVSTLILQANNGEYYLRKWLIKHNFKISAEKILSENEKIYEILVVHHGNASELTEDELNFGPFLLKEKNDVFQKKWQSEEKAVSKILENLPETAEQKRQEFSAKLAKIKEILNVSA</sequence>
<dbReference type="PANTHER" id="PTHR38451">
    <property type="entry name" value="TRNA (ADENINE(22)-N(1))-METHYLTRANSFERASE"/>
    <property type="match status" value="1"/>
</dbReference>
<dbReference type="InterPro" id="IPR029063">
    <property type="entry name" value="SAM-dependent_MTases_sf"/>
</dbReference>
<dbReference type="Proteomes" id="UP000480303">
    <property type="component" value="Unassembled WGS sequence"/>
</dbReference>
<dbReference type="AlphaFoldDB" id="A0A6A0B8X3"/>
<proteinExistence type="predicted"/>
<accession>A0A6A0B8X3</accession>
<keyword evidence="2" id="KW-1185">Reference proteome</keyword>
<dbReference type="PANTHER" id="PTHR38451:SF1">
    <property type="entry name" value="TRNA (ADENINE(22)-N(1))-METHYLTRANSFERASE"/>
    <property type="match status" value="1"/>
</dbReference>
<dbReference type="EMBL" id="BLLI01000005">
    <property type="protein sequence ID" value="GFH41792.1"/>
    <property type="molecule type" value="Genomic_DNA"/>
</dbReference>
<protein>
    <submittedName>
        <fullName evidence="1">SAM-dependent methyltransferase</fullName>
    </submittedName>
</protein>
<comment type="caution">
    <text evidence="1">The sequence shown here is derived from an EMBL/GenBank/DDBJ whole genome shotgun (WGS) entry which is preliminary data.</text>
</comment>
<evidence type="ECO:0000313" key="2">
    <source>
        <dbReference type="Proteomes" id="UP000480303"/>
    </source>
</evidence>
<evidence type="ECO:0000313" key="1">
    <source>
        <dbReference type="EMBL" id="GFH41792.1"/>
    </source>
</evidence>
<dbReference type="InterPro" id="IPR006901">
    <property type="entry name" value="TrmK"/>
</dbReference>
<dbReference type="Pfam" id="PF04816">
    <property type="entry name" value="TrmK"/>
    <property type="match status" value="1"/>
</dbReference>
<reference evidence="1 2" key="1">
    <citation type="submission" date="2020-02" db="EMBL/GenBank/DDBJ databases">
        <title>Draft genome sequence of Lactococcus sp. Hs30E4-3.</title>
        <authorList>
            <person name="Noda S."/>
            <person name="Yuki M."/>
            <person name="Ohkuma M."/>
        </authorList>
    </citation>
    <scope>NUCLEOTIDE SEQUENCE [LARGE SCALE GENOMIC DNA]</scope>
    <source>
        <strain evidence="1 2">Hs30E4-3</strain>
    </source>
</reference>
<organism evidence="1 2">
    <name type="scientific">Pseudolactococcus hodotermopsidis</name>
    <dbReference type="NCBI Taxonomy" id="2709157"/>
    <lineage>
        <taxon>Bacteria</taxon>
        <taxon>Bacillati</taxon>
        <taxon>Bacillota</taxon>
        <taxon>Bacilli</taxon>
        <taxon>Lactobacillales</taxon>
        <taxon>Streptococcaceae</taxon>
        <taxon>Pseudolactococcus</taxon>
    </lineage>
</organism>
<dbReference type="PIRSF" id="PIRSF018637">
    <property type="entry name" value="TrmK"/>
    <property type="match status" value="1"/>
</dbReference>
<name>A0A6A0B8X3_9LACT</name>
<dbReference type="GO" id="GO:0160105">
    <property type="term" value="F:tRNA (adenine(22)-N1)-methyltransferase activity"/>
    <property type="evidence" value="ECO:0007669"/>
    <property type="project" value="InterPro"/>
</dbReference>
<gene>
    <name evidence="1" type="ORF">Hs30E_03430</name>
</gene>
<dbReference type="GO" id="GO:0032259">
    <property type="term" value="P:methylation"/>
    <property type="evidence" value="ECO:0007669"/>
    <property type="project" value="UniProtKB-KW"/>
</dbReference>
<dbReference type="SUPFAM" id="SSF53335">
    <property type="entry name" value="S-adenosyl-L-methionine-dependent methyltransferases"/>
    <property type="match status" value="1"/>
</dbReference>
<dbReference type="Gene3D" id="3.40.50.150">
    <property type="entry name" value="Vaccinia Virus protein VP39"/>
    <property type="match status" value="1"/>
</dbReference>
<keyword evidence="1" id="KW-0489">Methyltransferase</keyword>
<dbReference type="Gene3D" id="1.10.287.1890">
    <property type="match status" value="1"/>
</dbReference>